<organism evidence="1 2">
    <name type="scientific">[Clostridium] leptum DSM 753</name>
    <dbReference type="NCBI Taxonomy" id="428125"/>
    <lineage>
        <taxon>Bacteria</taxon>
        <taxon>Bacillati</taxon>
        <taxon>Bacillota</taxon>
        <taxon>Clostridia</taxon>
        <taxon>Eubacteriales</taxon>
        <taxon>Oscillospiraceae</taxon>
        <taxon>Oscillospiraceae incertae sedis</taxon>
    </lineage>
</organism>
<dbReference type="EMBL" id="ABCB02000018">
    <property type="protein sequence ID" value="EDO61664.1"/>
    <property type="molecule type" value="Genomic_DNA"/>
</dbReference>
<sequence length="34" mass="4130">MFLFLLGTTSRKRILRAVFLRLLKNFQLYFVPRA</sequence>
<accession>A7VU17</accession>
<evidence type="ECO:0000313" key="2">
    <source>
        <dbReference type="Proteomes" id="UP000003490"/>
    </source>
</evidence>
<name>A7VU17_9FIRM</name>
<dbReference type="Proteomes" id="UP000003490">
    <property type="component" value="Unassembled WGS sequence"/>
</dbReference>
<evidence type="ECO:0000313" key="1">
    <source>
        <dbReference type="EMBL" id="EDO61664.1"/>
    </source>
</evidence>
<proteinExistence type="predicted"/>
<protein>
    <submittedName>
        <fullName evidence="1">Uncharacterized protein</fullName>
    </submittedName>
</protein>
<gene>
    <name evidence="1" type="ORF">CLOLEP_02064</name>
</gene>
<dbReference type="AlphaFoldDB" id="A7VU17"/>
<comment type="caution">
    <text evidence="1">The sequence shown here is derived from an EMBL/GenBank/DDBJ whole genome shotgun (WGS) entry which is preliminary data.</text>
</comment>
<dbReference type="HOGENOM" id="CLU_3373043_0_0_9"/>
<reference evidence="1 2" key="1">
    <citation type="submission" date="2007-08" db="EMBL/GenBank/DDBJ databases">
        <title>Draft genome sequence of Clostridium leptum (DSM 753).</title>
        <authorList>
            <person name="Sudarsanam P."/>
            <person name="Ley R."/>
            <person name="Guruge J."/>
            <person name="Turnbaugh P.J."/>
            <person name="Mahowald M."/>
            <person name="Liep D."/>
            <person name="Gordon J."/>
        </authorList>
    </citation>
    <scope>NUCLEOTIDE SEQUENCE [LARGE SCALE GENOMIC DNA]</scope>
    <source>
        <strain evidence="1 2">DSM 753</strain>
    </source>
</reference>
<reference evidence="1 2" key="2">
    <citation type="submission" date="2007-08" db="EMBL/GenBank/DDBJ databases">
        <authorList>
            <person name="Fulton L."/>
            <person name="Clifton S."/>
            <person name="Fulton B."/>
            <person name="Xu J."/>
            <person name="Minx P."/>
            <person name="Pepin K.H."/>
            <person name="Johnson M."/>
            <person name="Thiruvilangam P."/>
            <person name="Bhonagiri V."/>
            <person name="Nash W.E."/>
            <person name="Wang C."/>
            <person name="Mardis E.R."/>
            <person name="Wilson R.K."/>
        </authorList>
    </citation>
    <scope>NUCLEOTIDE SEQUENCE [LARGE SCALE GENOMIC DNA]</scope>
    <source>
        <strain evidence="1 2">DSM 753</strain>
    </source>
</reference>